<protein>
    <recommendedName>
        <fullName evidence="3">SpoVT-AbrB domain-containing protein</fullName>
    </recommendedName>
</protein>
<keyword evidence="2" id="KW-1185">Reference proteome</keyword>
<proteinExistence type="predicted"/>
<evidence type="ECO:0008006" key="3">
    <source>
        <dbReference type="Google" id="ProtNLM"/>
    </source>
</evidence>
<dbReference type="RefSeq" id="WP_066394896.1">
    <property type="nucleotide sequence ID" value="NZ_CP015378.1"/>
</dbReference>
<evidence type="ECO:0000313" key="2">
    <source>
        <dbReference type="Proteomes" id="UP000076623"/>
    </source>
</evidence>
<dbReference type="STRING" id="1221500.ABE65_011385"/>
<sequence>MVIYTNKVYENKKGYLYIPVIWREEFNIHCGLEIGIDCYHDSILVIDKSLKREYKQIISNKGYLTIPYALRQKLISNTFQIIIEQKDERIILAPK</sequence>
<dbReference type="KEGG" id="fpn:ABE65_011385"/>
<organism evidence="1 2">
    <name type="scientific">Fictibacillus phosphorivorans</name>
    <dbReference type="NCBI Taxonomy" id="1221500"/>
    <lineage>
        <taxon>Bacteria</taxon>
        <taxon>Bacillati</taxon>
        <taxon>Bacillota</taxon>
        <taxon>Bacilli</taxon>
        <taxon>Bacillales</taxon>
        <taxon>Fictibacillaceae</taxon>
        <taxon>Fictibacillus</taxon>
    </lineage>
</organism>
<dbReference type="AlphaFoldDB" id="A0A160INC8"/>
<accession>A0A160INC8</accession>
<name>A0A160INC8_9BACL</name>
<gene>
    <name evidence="1" type="ORF">ABE65_011385</name>
</gene>
<dbReference type="EMBL" id="CP015378">
    <property type="protein sequence ID" value="ANC77370.1"/>
    <property type="molecule type" value="Genomic_DNA"/>
</dbReference>
<evidence type="ECO:0000313" key="1">
    <source>
        <dbReference type="EMBL" id="ANC77370.1"/>
    </source>
</evidence>
<dbReference type="Proteomes" id="UP000076623">
    <property type="component" value="Chromosome"/>
</dbReference>
<reference evidence="1 2" key="1">
    <citation type="submission" date="2016-04" db="EMBL/GenBank/DDBJ databases">
        <title>Complete genome sequence of Fictibacillus phosphorivorans G25-29, a strain toxic to nematodes.</title>
        <authorList>
            <person name="Zheng Z."/>
        </authorList>
    </citation>
    <scope>NUCLEOTIDE SEQUENCE [LARGE SCALE GENOMIC DNA]</scope>
    <source>
        <strain evidence="1 2">G25-29</strain>
    </source>
</reference>